<dbReference type="Pfam" id="PF01812">
    <property type="entry name" value="5-FTHF_cyc-lig"/>
    <property type="match status" value="1"/>
</dbReference>
<comment type="caution">
    <text evidence="5">The sequence shown here is derived from an EMBL/GenBank/DDBJ whole genome shotgun (WGS) entry which is preliminary data.</text>
</comment>
<dbReference type="NCBIfam" id="TIGR02727">
    <property type="entry name" value="MTHFS_bact"/>
    <property type="match status" value="1"/>
</dbReference>
<dbReference type="InterPro" id="IPR002698">
    <property type="entry name" value="FTHF_cligase"/>
</dbReference>
<comment type="catalytic activity">
    <reaction evidence="4">
        <text>(6S)-5-formyl-5,6,7,8-tetrahydrofolate + ATP = (6R)-5,10-methenyltetrahydrofolate + ADP + phosphate</text>
        <dbReference type="Rhea" id="RHEA:10488"/>
        <dbReference type="ChEBI" id="CHEBI:30616"/>
        <dbReference type="ChEBI" id="CHEBI:43474"/>
        <dbReference type="ChEBI" id="CHEBI:57455"/>
        <dbReference type="ChEBI" id="CHEBI:57457"/>
        <dbReference type="ChEBI" id="CHEBI:456216"/>
        <dbReference type="EC" id="6.3.3.2"/>
    </reaction>
</comment>
<keyword evidence="4" id="KW-0460">Magnesium</keyword>
<keyword evidence="4" id="KW-0479">Metal-binding</keyword>
<dbReference type="PANTHER" id="PTHR23407">
    <property type="entry name" value="ATPASE INHIBITOR/5-FORMYLTETRAHYDROFOLATE CYCLO-LIGASE"/>
    <property type="match status" value="1"/>
</dbReference>
<protein>
    <recommendedName>
        <fullName evidence="4">5-formyltetrahydrofolate cyclo-ligase</fullName>
        <ecNumber evidence="4">6.3.3.2</ecNumber>
    </recommendedName>
</protein>
<keyword evidence="6" id="KW-1185">Reference proteome</keyword>
<dbReference type="EC" id="6.3.3.2" evidence="4"/>
<dbReference type="InterPro" id="IPR037171">
    <property type="entry name" value="NagB/RpiA_transferase-like"/>
</dbReference>
<dbReference type="EMBL" id="LDTZ01000014">
    <property type="protein sequence ID" value="KNA92895.1"/>
    <property type="molecule type" value="Genomic_DNA"/>
</dbReference>
<reference evidence="5 6" key="1">
    <citation type="submission" date="2015-05" db="EMBL/GenBank/DDBJ databases">
        <title>Draft genome sequence of the bacterium Gordonia jacobaea a new member of the Gordonia genus.</title>
        <authorList>
            <person name="Jimenez-Galisteo G."/>
            <person name="Dominguez A."/>
            <person name="Munoz E."/>
            <person name="Vinas M."/>
        </authorList>
    </citation>
    <scope>NUCLEOTIDE SEQUENCE [LARGE SCALE GENOMIC DNA]</scope>
    <source>
        <strain evidence="6">mv1</strain>
    </source>
</reference>
<dbReference type="PIRSF" id="PIRSF006806">
    <property type="entry name" value="FTHF_cligase"/>
    <property type="match status" value="1"/>
</dbReference>
<proteinExistence type="inferred from homology"/>
<dbReference type="Proteomes" id="UP000037247">
    <property type="component" value="Unassembled WGS sequence"/>
</dbReference>
<dbReference type="SUPFAM" id="SSF100950">
    <property type="entry name" value="NagB/RpiA/CoA transferase-like"/>
    <property type="match status" value="1"/>
</dbReference>
<evidence type="ECO:0000256" key="1">
    <source>
        <dbReference type="ARBA" id="ARBA00010638"/>
    </source>
</evidence>
<evidence type="ECO:0000256" key="4">
    <source>
        <dbReference type="RuleBase" id="RU361279"/>
    </source>
</evidence>
<evidence type="ECO:0000256" key="2">
    <source>
        <dbReference type="ARBA" id="ARBA00022741"/>
    </source>
</evidence>
<comment type="similarity">
    <text evidence="1 4">Belongs to the 5-formyltetrahydrofolate cyclo-ligase family.</text>
</comment>
<sequence>MPTLKNQLREEIAAKRRDMSPFAREQAAGDLADWIYAAPFRLEYDVTVAAYVPVGTEPGSPAMLDALIDRGVSVLVPIVPDGDPAPLDWVRYDGATTLQPGRWGLLEPSGERLGVDAVHAASVVLVPALAVDKTGVRLGRGAGYYDRTLIGSSAELVAVVYDDEVVDALPSGNYDVPVGWALTPAGGFRKLS</sequence>
<organism evidence="5 6">
    <name type="scientific">Gordonia jacobaea</name>
    <dbReference type="NCBI Taxonomy" id="122202"/>
    <lineage>
        <taxon>Bacteria</taxon>
        <taxon>Bacillati</taxon>
        <taxon>Actinomycetota</taxon>
        <taxon>Actinomycetes</taxon>
        <taxon>Mycobacteriales</taxon>
        <taxon>Gordoniaceae</taxon>
        <taxon>Gordonia</taxon>
    </lineage>
</organism>
<comment type="cofactor">
    <cofactor evidence="4">
        <name>Mg(2+)</name>
        <dbReference type="ChEBI" id="CHEBI:18420"/>
    </cofactor>
</comment>
<evidence type="ECO:0000256" key="3">
    <source>
        <dbReference type="ARBA" id="ARBA00022840"/>
    </source>
</evidence>
<name>A0ABR5IGN0_9ACTN</name>
<dbReference type="InterPro" id="IPR024185">
    <property type="entry name" value="FTHF_cligase-like_sf"/>
</dbReference>
<keyword evidence="3 4" id="KW-0067">ATP-binding</keyword>
<evidence type="ECO:0000313" key="6">
    <source>
        <dbReference type="Proteomes" id="UP000037247"/>
    </source>
</evidence>
<keyword evidence="2 4" id="KW-0547">Nucleotide-binding</keyword>
<dbReference type="RefSeq" id="WP_049698099.1">
    <property type="nucleotide sequence ID" value="NZ_CBDRLS010000001.1"/>
</dbReference>
<dbReference type="Gene3D" id="3.40.50.10420">
    <property type="entry name" value="NagB/RpiA/CoA transferase-like"/>
    <property type="match status" value="1"/>
</dbReference>
<evidence type="ECO:0000313" key="5">
    <source>
        <dbReference type="EMBL" id="KNA92895.1"/>
    </source>
</evidence>
<gene>
    <name evidence="5" type="ORF">ABW18_05470</name>
</gene>
<accession>A0ABR5IGN0</accession>
<dbReference type="PANTHER" id="PTHR23407:SF1">
    <property type="entry name" value="5-FORMYLTETRAHYDROFOLATE CYCLO-LIGASE"/>
    <property type="match status" value="1"/>
</dbReference>